<comment type="catalytic activity">
    <reaction evidence="11">
        <text>isopentenyl diphosphate + (2E)-geranyl diphosphate = (2E,6E)-farnesyl diphosphate + diphosphate</text>
        <dbReference type="Rhea" id="RHEA:19361"/>
        <dbReference type="ChEBI" id="CHEBI:33019"/>
        <dbReference type="ChEBI" id="CHEBI:58057"/>
        <dbReference type="ChEBI" id="CHEBI:128769"/>
        <dbReference type="ChEBI" id="CHEBI:175763"/>
        <dbReference type="EC" id="2.5.1.10"/>
    </reaction>
</comment>
<dbReference type="EC" id="2.5.1.10" evidence="3"/>
<accession>A0A926NCT9</accession>
<dbReference type="InterPro" id="IPR008949">
    <property type="entry name" value="Isoprenoid_synthase_dom_sf"/>
</dbReference>
<dbReference type="InterPro" id="IPR033749">
    <property type="entry name" value="Polyprenyl_synt_CS"/>
</dbReference>
<comment type="caution">
    <text evidence="13">The sequence shown here is derived from an EMBL/GenBank/DDBJ whole genome shotgun (WGS) entry which is preliminary data.</text>
</comment>
<dbReference type="FunFam" id="1.10.600.10:FF:000001">
    <property type="entry name" value="Geranylgeranyl diphosphate synthase"/>
    <property type="match status" value="1"/>
</dbReference>
<gene>
    <name evidence="13" type="ORF">IC621_00980</name>
</gene>
<protein>
    <recommendedName>
        <fullName evidence="4">Farnesyl diphosphate synthase</fullName>
        <ecNumber evidence="3">2.5.1.10</ecNumber>
    </recommendedName>
    <alternativeName>
        <fullName evidence="10">(2E,6E)-farnesyl diphosphate synthase</fullName>
    </alternativeName>
    <alternativeName>
        <fullName evidence="9">Geranyltranstransferase</fullName>
    </alternativeName>
</protein>
<dbReference type="GO" id="GO:0016114">
    <property type="term" value="P:terpenoid biosynthetic process"/>
    <property type="evidence" value="ECO:0007669"/>
    <property type="project" value="UniProtKB-ARBA"/>
</dbReference>
<evidence type="ECO:0000256" key="2">
    <source>
        <dbReference type="ARBA" id="ARBA00006706"/>
    </source>
</evidence>
<keyword evidence="7" id="KW-0460">Magnesium</keyword>
<dbReference type="PANTHER" id="PTHR43281:SF1">
    <property type="entry name" value="FARNESYL DIPHOSPHATE SYNTHASE"/>
    <property type="match status" value="1"/>
</dbReference>
<keyword evidence="6" id="KW-0479">Metal-binding</keyword>
<dbReference type="InterPro" id="IPR053378">
    <property type="entry name" value="Prenyl_diphosphate_synthase"/>
</dbReference>
<evidence type="ECO:0000256" key="11">
    <source>
        <dbReference type="ARBA" id="ARBA00049399"/>
    </source>
</evidence>
<evidence type="ECO:0000256" key="1">
    <source>
        <dbReference type="ARBA" id="ARBA00001946"/>
    </source>
</evidence>
<evidence type="ECO:0000256" key="9">
    <source>
        <dbReference type="ARBA" id="ARBA00032380"/>
    </source>
</evidence>
<dbReference type="PROSITE" id="PS00723">
    <property type="entry name" value="POLYPRENYL_SYNTHASE_1"/>
    <property type="match status" value="1"/>
</dbReference>
<evidence type="ECO:0000256" key="4">
    <source>
        <dbReference type="ARBA" id="ARBA00015100"/>
    </source>
</evidence>
<proteinExistence type="inferred from homology"/>
<dbReference type="Pfam" id="PF00348">
    <property type="entry name" value="polyprenyl_synt"/>
    <property type="match status" value="1"/>
</dbReference>
<comment type="cofactor">
    <cofactor evidence="1">
        <name>Mg(2+)</name>
        <dbReference type="ChEBI" id="CHEBI:18420"/>
    </cofactor>
</comment>
<keyword evidence="8" id="KW-0414">Isoprene biosynthesis</keyword>
<dbReference type="PANTHER" id="PTHR43281">
    <property type="entry name" value="FARNESYL DIPHOSPHATE SYNTHASE"/>
    <property type="match status" value="1"/>
</dbReference>
<dbReference type="EMBL" id="JACXAI010000001">
    <property type="protein sequence ID" value="MBD1378790.1"/>
    <property type="molecule type" value="Genomic_DNA"/>
</dbReference>
<dbReference type="CDD" id="cd00685">
    <property type="entry name" value="Trans_IPPS_HT"/>
    <property type="match status" value="1"/>
</dbReference>
<evidence type="ECO:0000256" key="12">
    <source>
        <dbReference type="RuleBase" id="RU004466"/>
    </source>
</evidence>
<evidence type="ECO:0000256" key="10">
    <source>
        <dbReference type="ARBA" id="ARBA00032873"/>
    </source>
</evidence>
<dbReference type="AlphaFoldDB" id="A0A926NCT9"/>
<dbReference type="InterPro" id="IPR000092">
    <property type="entry name" value="Polyprenyl_synt"/>
</dbReference>
<evidence type="ECO:0000313" key="13">
    <source>
        <dbReference type="EMBL" id="MBD1378790.1"/>
    </source>
</evidence>
<dbReference type="Proteomes" id="UP000626844">
    <property type="component" value="Unassembled WGS sequence"/>
</dbReference>
<dbReference type="GO" id="GO:0004337">
    <property type="term" value="F:(2E,6E)-farnesyl diphosphate synthase activity"/>
    <property type="evidence" value="ECO:0007669"/>
    <property type="project" value="UniProtKB-EC"/>
</dbReference>
<reference evidence="13" key="1">
    <citation type="submission" date="2020-09" db="EMBL/GenBank/DDBJ databases">
        <title>A novel bacterium of genus Bacillus, isolated from South China Sea.</title>
        <authorList>
            <person name="Huang H."/>
            <person name="Mo K."/>
            <person name="Hu Y."/>
        </authorList>
    </citation>
    <scope>NUCLEOTIDE SEQUENCE</scope>
    <source>
        <strain evidence="13">IB182487</strain>
    </source>
</reference>
<dbReference type="PROSITE" id="PS00444">
    <property type="entry name" value="POLYPRENYL_SYNTHASE_2"/>
    <property type="match status" value="1"/>
</dbReference>
<evidence type="ECO:0000256" key="7">
    <source>
        <dbReference type="ARBA" id="ARBA00022842"/>
    </source>
</evidence>
<dbReference type="GO" id="GO:0046872">
    <property type="term" value="F:metal ion binding"/>
    <property type="evidence" value="ECO:0007669"/>
    <property type="project" value="UniProtKB-KW"/>
</dbReference>
<evidence type="ECO:0000256" key="3">
    <source>
        <dbReference type="ARBA" id="ARBA00012439"/>
    </source>
</evidence>
<dbReference type="RefSeq" id="WP_191154835.1">
    <property type="nucleotide sequence ID" value="NZ_JACXAI010000001.1"/>
</dbReference>
<keyword evidence="14" id="KW-1185">Reference proteome</keyword>
<sequence>MTQVISTSEFLSTRKQTIESALPDYIQSLSIPESLKESMLYSLEAGGKRLRPVLVLATLSSFGKSESLGIPVGCAIEMIHTYSLIHDDLPCMDDDDLRRGKPTNHKVFGEALAVLAGDGLLTQSFQLISTIDHPEVTAEMKLQLITELVDAAGIKGMVGGQVADMEGEKKSLSLEELEFIHEHKTGKLLEYSIIAGAILAGASKEEIEKLREFSFHLGLAFQIRDDILDIEGDQEKIGKPVGSDKENEKTTYPALLTLEGAKEKLVTHIQLAKMNLHQLLITTTLLEGLCDLIAMRDH</sequence>
<dbReference type="SFLD" id="SFLDG01017">
    <property type="entry name" value="Polyprenyl_Transferase_Like"/>
    <property type="match status" value="1"/>
</dbReference>
<evidence type="ECO:0000313" key="14">
    <source>
        <dbReference type="Proteomes" id="UP000626844"/>
    </source>
</evidence>
<organism evidence="13 14">
    <name type="scientific">Metabacillus arenae</name>
    <dbReference type="NCBI Taxonomy" id="2771434"/>
    <lineage>
        <taxon>Bacteria</taxon>
        <taxon>Bacillati</taxon>
        <taxon>Bacillota</taxon>
        <taxon>Bacilli</taxon>
        <taxon>Bacillales</taxon>
        <taxon>Bacillaceae</taxon>
        <taxon>Metabacillus</taxon>
    </lineage>
</organism>
<dbReference type="SFLD" id="SFLDS00005">
    <property type="entry name" value="Isoprenoid_Synthase_Type_I"/>
    <property type="match status" value="1"/>
</dbReference>
<name>A0A926NCT9_9BACI</name>
<dbReference type="NCBIfam" id="NF045485">
    <property type="entry name" value="FPPsyn"/>
    <property type="match status" value="1"/>
</dbReference>
<dbReference type="SUPFAM" id="SSF48576">
    <property type="entry name" value="Terpenoid synthases"/>
    <property type="match status" value="1"/>
</dbReference>
<keyword evidence="5 12" id="KW-0808">Transferase</keyword>
<dbReference type="GO" id="GO:0005737">
    <property type="term" value="C:cytoplasm"/>
    <property type="evidence" value="ECO:0007669"/>
    <property type="project" value="UniProtKB-ARBA"/>
</dbReference>
<dbReference type="Gene3D" id="1.10.600.10">
    <property type="entry name" value="Farnesyl Diphosphate Synthase"/>
    <property type="match status" value="1"/>
</dbReference>
<evidence type="ECO:0000256" key="8">
    <source>
        <dbReference type="ARBA" id="ARBA00023229"/>
    </source>
</evidence>
<evidence type="ECO:0000256" key="5">
    <source>
        <dbReference type="ARBA" id="ARBA00022679"/>
    </source>
</evidence>
<evidence type="ECO:0000256" key="6">
    <source>
        <dbReference type="ARBA" id="ARBA00022723"/>
    </source>
</evidence>
<comment type="similarity">
    <text evidence="2 12">Belongs to the FPP/GGPP synthase family.</text>
</comment>